<keyword evidence="3" id="KW-0597">Phosphoprotein</keyword>
<dbReference type="SUPFAM" id="SSF55957">
    <property type="entry name" value="Phosphoglucomutase, C-terminal domain"/>
    <property type="match status" value="1"/>
</dbReference>
<dbReference type="InterPro" id="IPR005846">
    <property type="entry name" value="A-D-PHexomutase_a/b/a-III"/>
</dbReference>
<dbReference type="EMBL" id="PFGP01000127">
    <property type="protein sequence ID" value="PIW65964.1"/>
    <property type="molecule type" value="Genomic_DNA"/>
</dbReference>
<dbReference type="PROSITE" id="PS00710">
    <property type="entry name" value="PGM_PMM"/>
    <property type="match status" value="1"/>
</dbReference>
<dbReference type="GO" id="GO:0000287">
    <property type="term" value="F:magnesium ion binding"/>
    <property type="evidence" value="ECO:0007669"/>
    <property type="project" value="InterPro"/>
</dbReference>
<evidence type="ECO:0000259" key="10">
    <source>
        <dbReference type="Pfam" id="PF02879"/>
    </source>
</evidence>
<evidence type="ECO:0000256" key="1">
    <source>
        <dbReference type="ARBA" id="ARBA00001946"/>
    </source>
</evidence>
<dbReference type="Pfam" id="PF02879">
    <property type="entry name" value="PGM_PMM_II"/>
    <property type="match status" value="1"/>
</dbReference>
<dbReference type="GO" id="GO:0008973">
    <property type="term" value="F:phosphopentomutase activity"/>
    <property type="evidence" value="ECO:0007669"/>
    <property type="project" value="TreeGrafter"/>
</dbReference>
<feature type="domain" description="Alpha-D-phosphohexomutase alpha/beta/alpha" evidence="11">
    <location>
        <begin position="254"/>
        <end position="356"/>
    </location>
</feature>
<keyword evidence="6" id="KW-0413">Isomerase</keyword>
<dbReference type="PRINTS" id="PR00509">
    <property type="entry name" value="PGMPMM"/>
</dbReference>
<name>A0A2J0LGG3_9BACT</name>
<dbReference type="Gene3D" id="3.30.310.50">
    <property type="entry name" value="Alpha-D-phosphohexomutase, C-terminal domain"/>
    <property type="match status" value="1"/>
</dbReference>
<evidence type="ECO:0000256" key="3">
    <source>
        <dbReference type="ARBA" id="ARBA00022553"/>
    </source>
</evidence>
<dbReference type="GO" id="GO:0006166">
    <property type="term" value="P:purine ribonucleoside salvage"/>
    <property type="evidence" value="ECO:0007669"/>
    <property type="project" value="TreeGrafter"/>
</dbReference>
<gene>
    <name evidence="12" type="ORF">COW11_05705</name>
</gene>
<evidence type="ECO:0000256" key="5">
    <source>
        <dbReference type="ARBA" id="ARBA00022842"/>
    </source>
</evidence>
<dbReference type="InterPro" id="IPR005845">
    <property type="entry name" value="A-D-PHexomutase_a/b/a-II"/>
</dbReference>
<dbReference type="Gene3D" id="3.40.120.10">
    <property type="entry name" value="Alpha-D-Glucose-1,6-Bisphosphate, subunit A, domain 3"/>
    <property type="match status" value="3"/>
</dbReference>
<dbReference type="InterPro" id="IPR005841">
    <property type="entry name" value="Alpha-D-phosphohexomutase_SF"/>
</dbReference>
<evidence type="ECO:0000313" key="12">
    <source>
        <dbReference type="EMBL" id="PIW65964.1"/>
    </source>
</evidence>
<evidence type="ECO:0000256" key="6">
    <source>
        <dbReference type="ARBA" id="ARBA00023235"/>
    </source>
</evidence>
<keyword evidence="5 7" id="KW-0460">Magnesium</keyword>
<dbReference type="InterPro" id="IPR036900">
    <property type="entry name" value="A-D-PHexomutase_C_sf"/>
</dbReference>
<dbReference type="GO" id="GO:0005975">
    <property type="term" value="P:carbohydrate metabolic process"/>
    <property type="evidence" value="ECO:0007669"/>
    <property type="project" value="InterPro"/>
</dbReference>
<comment type="similarity">
    <text evidence="2 7">Belongs to the phosphohexose mutase family.</text>
</comment>
<evidence type="ECO:0000256" key="2">
    <source>
        <dbReference type="ARBA" id="ARBA00010231"/>
    </source>
</evidence>
<evidence type="ECO:0008006" key="14">
    <source>
        <dbReference type="Google" id="ProtNLM"/>
    </source>
</evidence>
<dbReference type="AlphaFoldDB" id="A0A2J0LGG3"/>
<dbReference type="InterPro" id="IPR016066">
    <property type="entry name" value="A-D-PHexomutase_CS"/>
</dbReference>
<comment type="cofactor">
    <cofactor evidence="1">
        <name>Mg(2+)</name>
        <dbReference type="ChEBI" id="CHEBI:18420"/>
    </cofactor>
</comment>
<dbReference type="InterPro" id="IPR005844">
    <property type="entry name" value="A-D-PHexomutase_a/b/a-I"/>
</dbReference>
<feature type="domain" description="Alpha-D-phosphohexomutase C-terminal" evidence="8">
    <location>
        <begin position="372"/>
        <end position="442"/>
    </location>
</feature>
<feature type="domain" description="Alpha-D-phosphohexomutase alpha/beta/alpha" evidence="10">
    <location>
        <begin position="141"/>
        <end position="241"/>
    </location>
</feature>
<evidence type="ECO:0000256" key="4">
    <source>
        <dbReference type="ARBA" id="ARBA00022723"/>
    </source>
</evidence>
<dbReference type="InterPro" id="IPR005843">
    <property type="entry name" value="A-D-PHexomutase_C"/>
</dbReference>
<evidence type="ECO:0000259" key="11">
    <source>
        <dbReference type="Pfam" id="PF02880"/>
    </source>
</evidence>
<accession>A0A2J0LGG3</accession>
<dbReference type="Pfam" id="PF02880">
    <property type="entry name" value="PGM_PMM_III"/>
    <property type="match status" value="1"/>
</dbReference>
<organism evidence="12 13">
    <name type="scientific">Candidatus Taenaricola geysiri</name>
    <dbReference type="NCBI Taxonomy" id="1974752"/>
    <lineage>
        <taxon>Bacteria</taxon>
        <taxon>Pseudomonadati</taxon>
        <taxon>Candidatus Omnitrophota</taxon>
        <taxon>Candidatus Taenaricola</taxon>
    </lineage>
</organism>
<evidence type="ECO:0000256" key="7">
    <source>
        <dbReference type="RuleBase" id="RU004326"/>
    </source>
</evidence>
<dbReference type="Pfam" id="PF00408">
    <property type="entry name" value="PGM_PMM_IV"/>
    <property type="match status" value="1"/>
</dbReference>
<dbReference type="Pfam" id="PF02878">
    <property type="entry name" value="PGM_PMM_I"/>
    <property type="match status" value="1"/>
</dbReference>
<feature type="domain" description="Alpha-D-phosphohexomutase alpha/beta/alpha" evidence="9">
    <location>
        <begin position="1"/>
        <end position="115"/>
    </location>
</feature>
<dbReference type="PANTHER" id="PTHR45745:SF1">
    <property type="entry name" value="PHOSPHOGLUCOMUTASE 2B-RELATED"/>
    <property type="match status" value="1"/>
</dbReference>
<dbReference type="InterPro" id="IPR016055">
    <property type="entry name" value="A-D-PHexomutase_a/b/a-I/II/III"/>
</dbReference>
<reference evidence="12 13" key="1">
    <citation type="submission" date="2017-09" db="EMBL/GenBank/DDBJ databases">
        <title>Depth-based differentiation of microbial function through sediment-hosted aquifers and enrichment of novel symbionts in the deep terrestrial subsurface.</title>
        <authorList>
            <person name="Probst A.J."/>
            <person name="Ladd B."/>
            <person name="Jarett J.K."/>
            <person name="Geller-Mcgrath D.E."/>
            <person name="Sieber C.M."/>
            <person name="Emerson J.B."/>
            <person name="Anantharaman K."/>
            <person name="Thomas B.C."/>
            <person name="Malmstrom R."/>
            <person name="Stieglmeier M."/>
            <person name="Klingl A."/>
            <person name="Woyke T."/>
            <person name="Ryan C.M."/>
            <person name="Banfield J.F."/>
        </authorList>
    </citation>
    <scope>NUCLEOTIDE SEQUENCE [LARGE SCALE GENOMIC DNA]</scope>
    <source>
        <strain evidence="12">CG12_big_fil_rev_8_21_14_0_65_43_15</strain>
    </source>
</reference>
<protein>
    <recommendedName>
        <fullName evidence="14">Phosphomannomutase</fullName>
    </recommendedName>
</protein>
<dbReference type="PANTHER" id="PTHR45745">
    <property type="entry name" value="PHOSPHOMANNOMUTASE 45A"/>
    <property type="match status" value="1"/>
</dbReference>
<dbReference type="Proteomes" id="UP000231267">
    <property type="component" value="Unassembled WGS sequence"/>
</dbReference>
<dbReference type="SUPFAM" id="SSF53738">
    <property type="entry name" value="Phosphoglucomutase, first 3 domains"/>
    <property type="match status" value="2"/>
</dbReference>
<feature type="non-terminal residue" evidence="12">
    <location>
        <position position="1"/>
    </location>
</feature>
<sequence length="449" mass="49835">TFENVSKLAQAVADYIKGVKTDANIVIGYDTRFLSDKFAERCAEVMAANGINVLLSDKPCSTPIVSFTIKMRKLFGGIMITASHNPPNFNGFKYKAEYAGPAEKDLTDKFESLIGKSPVKQMPIEKAKSSGLVKTRDLSKPWVEFIKGYIDFALIKKQNYSIVVDSMYGASGGFVAPFLESMGLKVTALHAERNPGFGGTAPEPIEKNLKDLLFVMKKGKYDLGIALDGDVDRVGIVRPDGVYMNAHLALSHIILHLSEDKKWKGAVVKTVALTFLIDRICEKNKIKLYETPVGFKHICKLMREEDILTGGEESGGFGFKNYVPERDGILAGLLILEMMAYRKKTLTQIIQETEKEYGKFCYKREDCEYPDEKKKTLFEGLKKDTPKKLAGVDVKEFSAKDGAKLIAKDGSWLLYRLSGTEPILRIYVEASSDARVAAIMKEAKTIAGI</sequence>
<keyword evidence="4 7" id="KW-0479">Metal-binding</keyword>
<evidence type="ECO:0000259" key="8">
    <source>
        <dbReference type="Pfam" id="PF00408"/>
    </source>
</evidence>
<proteinExistence type="inferred from homology"/>
<evidence type="ECO:0000259" key="9">
    <source>
        <dbReference type="Pfam" id="PF02878"/>
    </source>
</evidence>
<comment type="caution">
    <text evidence="12">The sequence shown here is derived from an EMBL/GenBank/DDBJ whole genome shotgun (WGS) entry which is preliminary data.</text>
</comment>
<evidence type="ECO:0000313" key="13">
    <source>
        <dbReference type="Proteomes" id="UP000231267"/>
    </source>
</evidence>